<evidence type="ECO:0000256" key="4">
    <source>
        <dbReference type="ARBA" id="ARBA00022763"/>
    </source>
</evidence>
<dbReference type="PROSITE" id="PS01155">
    <property type="entry name" value="ENDONUCLEASE_III_2"/>
    <property type="match status" value="1"/>
</dbReference>
<keyword evidence="4 12" id="KW-0227">DNA damage</keyword>
<evidence type="ECO:0000256" key="9">
    <source>
        <dbReference type="ARBA" id="ARBA00023204"/>
    </source>
</evidence>
<name>A0A6I4VYH6_9BACL</name>
<dbReference type="GO" id="GO:0140078">
    <property type="term" value="F:class I DNA-(apurinic or apyrimidinic site) endonuclease activity"/>
    <property type="evidence" value="ECO:0007669"/>
    <property type="project" value="UniProtKB-EC"/>
</dbReference>
<dbReference type="AlphaFoldDB" id="A0A6I4VYH6"/>
<evidence type="ECO:0000313" key="15">
    <source>
        <dbReference type="Proteomes" id="UP000430692"/>
    </source>
</evidence>
<evidence type="ECO:0000256" key="6">
    <source>
        <dbReference type="ARBA" id="ARBA00023004"/>
    </source>
</evidence>
<keyword evidence="2 12" id="KW-0004">4Fe-4S</keyword>
<dbReference type="Proteomes" id="UP000430692">
    <property type="component" value="Unassembled WGS sequence"/>
</dbReference>
<keyword evidence="11 12" id="KW-0326">Glycosidase</keyword>
<feature type="domain" description="HhH-GPD" evidence="13">
    <location>
        <begin position="23"/>
        <end position="170"/>
    </location>
</feature>
<dbReference type="HAMAP" id="MF_00942">
    <property type="entry name" value="Nth"/>
    <property type="match status" value="1"/>
</dbReference>
<dbReference type="GO" id="GO:0019104">
    <property type="term" value="F:DNA N-glycosylase activity"/>
    <property type="evidence" value="ECO:0007669"/>
    <property type="project" value="UniProtKB-UniRule"/>
</dbReference>
<dbReference type="Gene3D" id="1.10.340.30">
    <property type="entry name" value="Hypothetical protein, domain 2"/>
    <property type="match status" value="1"/>
</dbReference>
<keyword evidence="3 12" id="KW-0479">Metal-binding</keyword>
<proteinExistence type="inferred from homology"/>
<feature type="binding site" evidence="12">
    <location>
        <position position="172"/>
    </location>
    <ligand>
        <name>[4Fe-4S] cluster</name>
        <dbReference type="ChEBI" id="CHEBI:49883"/>
    </ligand>
</feature>
<keyword evidence="10 12" id="KW-0456">Lyase</keyword>
<dbReference type="Pfam" id="PF00633">
    <property type="entry name" value="HHH"/>
    <property type="match status" value="1"/>
</dbReference>
<feature type="binding site" evidence="12">
    <location>
        <position position="188"/>
    </location>
    <ligand>
        <name>[4Fe-4S] cluster</name>
        <dbReference type="ChEBI" id="CHEBI:49883"/>
    </ligand>
</feature>
<dbReference type="PANTHER" id="PTHR10359:SF18">
    <property type="entry name" value="ENDONUCLEASE III"/>
    <property type="match status" value="1"/>
</dbReference>
<evidence type="ECO:0000256" key="1">
    <source>
        <dbReference type="ARBA" id="ARBA00008343"/>
    </source>
</evidence>
<dbReference type="CDD" id="cd00056">
    <property type="entry name" value="ENDO3c"/>
    <property type="match status" value="1"/>
</dbReference>
<dbReference type="Gene3D" id="1.10.1670.10">
    <property type="entry name" value="Helix-hairpin-Helix base-excision DNA repair enzymes (C-terminal)"/>
    <property type="match status" value="1"/>
</dbReference>
<comment type="catalytic activity">
    <reaction evidence="12">
        <text>2'-deoxyribonucleotide-(2'-deoxyribose 5'-phosphate)-2'-deoxyribonucleotide-DNA = a 3'-end 2'-deoxyribonucleotide-(2,3-dehydro-2,3-deoxyribose 5'-phosphate)-DNA + a 5'-end 5'-phospho-2'-deoxyribonucleoside-DNA + H(+)</text>
        <dbReference type="Rhea" id="RHEA:66592"/>
        <dbReference type="Rhea" id="RHEA-COMP:13180"/>
        <dbReference type="Rhea" id="RHEA-COMP:16897"/>
        <dbReference type="Rhea" id="RHEA-COMP:17067"/>
        <dbReference type="ChEBI" id="CHEBI:15378"/>
        <dbReference type="ChEBI" id="CHEBI:136412"/>
        <dbReference type="ChEBI" id="CHEBI:157695"/>
        <dbReference type="ChEBI" id="CHEBI:167181"/>
        <dbReference type="EC" id="4.2.99.18"/>
    </reaction>
</comment>
<comment type="similarity">
    <text evidence="1 12">Belongs to the Nth/MutY family.</text>
</comment>
<keyword evidence="14" id="KW-0540">Nuclease</keyword>
<evidence type="ECO:0000256" key="10">
    <source>
        <dbReference type="ARBA" id="ARBA00023239"/>
    </source>
</evidence>
<comment type="cofactor">
    <cofactor evidence="12">
        <name>[4Fe-4S] cluster</name>
        <dbReference type="ChEBI" id="CHEBI:49883"/>
    </cofactor>
    <text evidence="12">Binds 1 [4Fe-4S] cluster.</text>
</comment>
<dbReference type="GO" id="GO:0046872">
    <property type="term" value="F:metal ion binding"/>
    <property type="evidence" value="ECO:0007669"/>
    <property type="project" value="UniProtKB-KW"/>
</dbReference>
<keyword evidence="6 12" id="KW-0408">Iron</keyword>
<organism evidence="14 15">
    <name type="scientific">Shimazuella alba</name>
    <dbReference type="NCBI Taxonomy" id="2690964"/>
    <lineage>
        <taxon>Bacteria</taxon>
        <taxon>Bacillati</taxon>
        <taxon>Bacillota</taxon>
        <taxon>Bacilli</taxon>
        <taxon>Bacillales</taxon>
        <taxon>Thermoactinomycetaceae</taxon>
        <taxon>Shimazuella</taxon>
    </lineage>
</organism>
<dbReference type="InterPro" id="IPR004036">
    <property type="entry name" value="Endonuclease-III-like_CS2"/>
</dbReference>
<evidence type="ECO:0000256" key="7">
    <source>
        <dbReference type="ARBA" id="ARBA00023014"/>
    </source>
</evidence>
<protein>
    <recommendedName>
        <fullName evidence="12">Endonuclease III</fullName>
        <ecNumber evidence="12">4.2.99.18</ecNumber>
    </recommendedName>
    <alternativeName>
        <fullName evidence="12">DNA-(apurinic or apyrimidinic site) lyase</fullName>
    </alternativeName>
</protein>
<dbReference type="PIRSF" id="PIRSF001435">
    <property type="entry name" value="Nth"/>
    <property type="match status" value="1"/>
</dbReference>
<dbReference type="PROSITE" id="PS00764">
    <property type="entry name" value="ENDONUCLEASE_III_1"/>
    <property type="match status" value="1"/>
</dbReference>
<dbReference type="SMART" id="SM00478">
    <property type="entry name" value="ENDO3c"/>
    <property type="match status" value="1"/>
</dbReference>
<sequence>MYPDAHCELEFDTPFQLLIATILSAQSTDVQVNKVTKGLFEKYPTAEVMLTMTEAQLANEIRGLGLFRNKSKNIYQTCRILVEEYNGQVPMEREALEALPGVGRKTASVVLSNAFGIPALAVDTHVQRVSNRLALVKSETPIETEKQLTKKIAKKKWLDTHHQLIWHGRRLCMARNPKCSRCDLLPLCKYGQSNIDKIISK</sequence>
<dbReference type="EMBL" id="WUUL01000016">
    <property type="protein sequence ID" value="MXQ55568.1"/>
    <property type="molecule type" value="Genomic_DNA"/>
</dbReference>
<gene>
    <name evidence="12 14" type="primary">nth</name>
    <name evidence="14" type="ORF">GSM42_17945</name>
</gene>
<feature type="binding site" evidence="12">
    <location>
        <position position="179"/>
    </location>
    <ligand>
        <name>[4Fe-4S] cluster</name>
        <dbReference type="ChEBI" id="CHEBI:49883"/>
    </ligand>
</feature>
<dbReference type="InterPro" id="IPR000445">
    <property type="entry name" value="HhH_motif"/>
</dbReference>
<evidence type="ECO:0000256" key="12">
    <source>
        <dbReference type="HAMAP-Rule" id="MF_00942"/>
    </source>
</evidence>
<dbReference type="FunFam" id="1.10.340.30:FF:000001">
    <property type="entry name" value="Endonuclease III"/>
    <property type="match status" value="1"/>
</dbReference>
<keyword evidence="14" id="KW-0255">Endonuclease</keyword>
<comment type="function">
    <text evidence="12">DNA repair enzyme that has both DNA N-glycosylase activity and AP-lyase activity. The DNA N-glycosylase activity releases various damaged pyrimidines from DNA by cleaving the N-glycosidic bond, leaving an AP (apurinic/apyrimidinic) site. The AP-lyase activity cleaves the phosphodiester bond 3' to the AP site by a beta-elimination, leaving a 3'-terminal unsaturated sugar and a product with a terminal 5'-phosphate.</text>
</comment>
<keyword evidence="5 12" id="KW-0378">Hydrolase</keyword>
<dbReference type="PANTHER" id="PTHR10359">
    <property type="entry name" value="A/G-SPECIFIC ADENINE GLYCOSYLASE/ENDONUCLEASE III"/>
    <property type="match status" value="1"/>
</dbReference>
<keyword evidence="15" id="KW-1185">Reference proteome</keyword>
<evidence type="ECO:0000313" key="14">
    <source>
        <dbReference type="EMBL" id="MXQ55568.1"/>
    </source>
</evidence>
<feature type="binding site" evidence="12">
    <location>
        <position position="182"/>
    </location>
    <ligand>
        <name>[4Fe-4S] cluster</name>
        <dbReference type="ChEBI" id="CHEBI:49883"/>
    </ligand>
</feature>
<keyword evidence="7 12" id="KW-0411">Iron-sulfur</keyword>
<dbReference type="NCBIfam" id="TIGR01083">
    <property type="entry name" value="nth"/>
    <property type="match status" value="1"/>
</dbReference>
<dbReference type="InterPro" id="IPR011257">
    <property type="entry name" value="DNA_glycosylase"/>
</dbReference>
<keyword evidence="9 12" id="KW-0234">DNA repair</keyword>
<evidence type="ECO:0000259" key="13">
    <source>
        <dbReference type="SMART" id="SM00478"/>
    </source>
</evidence>
<dbReference type="EC" id="4.2.99.18" evidence="12"/>
<evidence type="ECO:0000256" key="11">
    <source>
        <dbReference type="ARBA" id="ARBA00023295"/>
    </source>
</evidence>
<dbReference type="InterPro" id="IPR004035">
    <property type="entry name" value="Endouclease-III_FeS-bd_BS"/>
</dbReference>
<dbReference type="GO" id="GO:0003677">
    <property type="term" value="F:DNA binding"/>
    <property type="evidence" value="ECO:0007669"/>
    <property type="project" value="UniProtKB-UniRule"/>
</dbReference>
<accession>A0A6I4VYH6</accession>
<dbReference type="GO" id="GO:0006285">
    <property type="term" value="P:base-excision repair, AP site formation"/>
    <property type="evidence" value="ECO:0007669"/>
    <property type="project" value="TreeGrafter"/>
</dbReference>
<evidence type="ECO:0000256" key="2">
    <source>
        <dbReference type="ARBA" id="ARBA00022485"/>
    </source>
</evidence>
<dbReference type="InterPro" id="IPR023170">
    <property type="entry name" value="HhH_base_excis_C"/>
</dbReference>
<dbReference type="InterPro" id="IPR003265">
    <property type="entry name" value="HhH-GPD_domain"/>
</dbReference>
<keyword evidence="8 12" id="KW-0238">DNA-binding</keyword>
<dbReference type="SUPFAM" id="SSF48150">
    <property type="entry name" value="DNA-glycosylase"/>
    <property type="match status" value="1"/>
</dbReference>
<evidence type="ECO:0000256" key="8">
    <source>
        <dbReference type="ARBA" id="ARBA00023125"/>
    </source>
</evidence>
<evidence type="ECO:0000256" key="3">
    <source>
        <dbReference type="ARBA" id="ARBA00022723"/>
    </source>
</evidence>
<comment type="caution">
    <text evidence="14">The sequence shown here is derived from an EMBL/GenBank/DDBJ whole genome shotgun (WGS) entry which is preliminary data.</text>
</comment>
<dbReference type="GO" id="GO:0051539">
    <property type="term" value="F:4 iron, 4 sulfur cluster binding"/>
    <property type="evidence" value="ECO:0007669"/>
    <property type="project" value="UniProtKB-UniRule"/>
</dbReference>
<dbReference type="Pfam" id="PF00730">
    <property type="entry name" value="HhH-GPD"/>
    <property type="match status" value="1"/>
</dbReference>
<evidence type="ECO:0000256" key="5">
    <source>
        <dbReference type="ARBA" id="ARBA00022801"/>
    </source>
</evidence>
<dbReference type="InterPro" id="IPR005759">
    <property type="entry name" value="Nth"/>
</dbReference>
<dbReference type="FunFam" id="1.10.1670.10:FF:000001">
    <property type="entry name" value="Endonuclease III"/>
    <property type="match status" value="1"/>
</dbReference>
<reference evidence="14 15" key="1">
    <citation type="submission" date="2019-12" db="EMBL/GenBank/DDBJ databases">
        <title>Whole-genome analyses of novel actinobacteria.</title>
        <authorList>
            <person name="Sahin N."/>
            <person name="Saygin H."/>
        </authorList>
    </citation>
    <scope>NUCLEOTIDE SEQUENCE [LARGE SCALE GENOMIC DNA]</scope>
    <source>
        <strain evidence="14 15">KC615</strain>
    </source>
</reference>